<keyword evidence="1" id="KW-0732">Signal</keyword>
<feature type="chain" id="PRO_5013273424" description="Lipoprotein" evidence="1">
    <location>
        <begin position="23"/>
        <end position="213"/>
    </location>
</feature>
<sequence>MKIFKKFFLGFTLHLLSASLQACNVVAAVFAQGEGELTFETKDNWDYAARVMPLELIKQVRQNFEAYWIGDPKRFQAVKVQQFGQKLPLYFIDPYIPCPEGGCATQDLYDQYHPGCNVSGGCLKFAYVQLQNGTYRRVFKQLFYQQPTADDVFLKVSSQLYQGYPACFEMAGFDEERRRQGLPETRQHEVFVSRYCYNGIDYVFQNLYVVRRQ</sequence>
<evidence type="ECO:0008006" key="4">
    <source>
        <dbReference type="Google" id="ProtNLM"/>
    </source>
</evidence>
<protein>
    <recommendedName>
        <fullName evidence="4">Lipoprotein</fullName>
    </recommendedName>
</protein>
<reference evidence="2 3" key="1">
    <citation type="submission" date="2016-11" db="EMBL/GenBank/DDBJ databases">
        <title>Draft Genome Sequences of Nine Cyanobacterial Strains from Diverse Habitats.</title>
        <authorList>
            <person name="Zhu T."/>
            <person name="Hou S."/>
            <person name="Lu X."/>
            <person name="Hess W.R."/>
        </authorList>
    </citation>
    <scope>NUCLEOTIDE SEQUENCE [LARGE SCALE GENOMIC DNA]</scope>
    <source>
        <strain evidence="2 3">NIES-593</strain>
    </source>
</reference>
<dbReference type="AlphaFoldDB" id="A0A1U7HLP3"/>
<name>A0A1U7HLP3_9CYAN</name>
<feature type="signal peptide" evidence="1">
    <location>
        <begin position="1"/>
        <end position="22"/>
    </location>
</feature>
<evidence type="ECO:0000313" key="2">
    <source>
        <dbReference type="EMBL" id="OKH24489.1"/>
    </source>
</evidence>
<dbReference type="RefSeq" id="WP_073598970.1">
    <property type="nucleotide sequence ID" value="NZ_MRCB01000006.1"/>
</dbReference>
<proteinExistence type="predicted"/>
<dbReference type="EMBL" id="MRCB01000006">
    <property type="protein sequence ID" value="OKH24489.1"/>
    <property type="molecule type" value="Genomic_DNA"/>
</dbReference>
<organism evidence="2 3">
    <name type="scientific">Hydrococcus rivularis NIES-593</name>
    <dbReference type="NCBI Taxonomy" id="1921803"/>
    <lineage>
        <taxon>Bacteria</taxon>
        <taxon>Bacillati</taxon>
        <taxon>Cyanobacteriota</taxon>
        <taxon>Cyanophyceae</taxon>
        <taxon>Pleurocapsales</taxon>
        <taxon>Hydrococcaceae</taxon>
        <taxon>Hydrococcus</taxon>
    </lineage>
</organism>
<accession>A0A1U7HLP3</accession>
<dbReference type="Proteomes" id="UP000186868">
    <property type="component" value="Unassembled WGS sequence"/>
</dbReference>
<keyword evidence="3" id="KW-1185">Reference proteome</keyword>
<dbReference type="PROSITE" id="PS51257">
    <property type="entry name" value="PROKAR_LIPOPROTEIN"/>
    <property type="match status" value="1"/>
</dbReference>
<dbReference type="OrthoDB" id="583152at2"/>
<comment type="caution">
    <text evidence="2">The sequence shown here is derived from an EMBL/GenBank/DDBJ whole genome shotgun (WGS) entry which is preliminary data.</text>
</comment>
<gene>
    <name evidence="2" type="ORF">NIES593_07380</name>
</gene>
<evidence type="ECO:0000313" key="3">
    <source>
        <dbReference type="Proteomes" id="UP000186868"/>
    </source>
</evidence>
<evidence type="ECO:0000256" key="1">
    <source>
        <dbReference type="SAM" id="SignalP"/>
    </source>
</evidence>